<evidence type="ECO:0000256" key="4">
    <source>
        <dbReference type="ARBA" id="ARBA00022630"/>
    </source>
</evidence>
<comment type="similarity">
    <text evidence="3 8">Belongs to the methylenetetrahydrofolate reductase family.</text>
</comment>
<dbReference type="GO" id="GO:0009086">
    <property type="term" value="P:methionine biosynthetic process"/>
    <property type="evidence" value="ECO:0007669"/>
    <property type="project" value="TreeGrafter"/>
</dbReference>
<dbReference type="InterPro" id="IPR003171">
    <property type="entry name" value="Mehydrof_redctse-like"/>
</dbReference>
<sequence length="301" mass="34036">MELSTKKTRPRLTFEIYIPEQAAPISKMMQTVDVLRSAKPDFVLATADHRHGTGLERAVEFASMIQSEGGIPGAVLIPSICYTRTRLKLQLQQMKRRGITRILAVRGDGMRPDFEHADFPSAAELIEFIKEVDPEFRVASGCFPENHPESLGIVTDVWQLRRQADAGACRMITRMFYSFRYFEAVQNRLEIAGVYLPMDAGIMPILRKEAVSLLRQDFGVRLPRSFAQRLAQYEDDPKGFYEEGVKYANEQIRRLVATSAPGVHIFSHNDSELITRLSHGFYDAVSDFQAGTLAQEFLSKA</sequence>
<comment type="catalytic activity">
    <reaction evidence="7">
        <text>(6S)-5-methyl-5,6,7,8-tetrahydrofolate + NAD(+) = (6R)-5,10-methylene-5,6,7,8-tetrahydrofolate + NADH + H(+)</text>
        <dbReference type="Rhea" id="RHEA:19821"/>
        <dbReference type="ChEBI" id="CHEBI:15378"/>
        <dbReference type="ChEBI" id="CHEBI:15636"/>
        <dbReference type="ChEBI" id="CHEBI:18608"/>
        <dbReference type="ChEBI" id="CHEBI:57540"/>
        <dbReference type="ChEBI" id="CHEBI:57945"/>
        <dbReference type="EC" id="1.5.1.54"/>
    </reaction>
    <physiologicalReaction direction="right-to-left" evidence="7">
        <dbReference type="Rhea" id="RHEA:19823"/>
    </physiologicalReaction>
</comment>
<evidence type="ECO:0000313" key="9">
    <source>
        <dbReference type="EMBL" id="CBL16498.1"/>
    </source>
</evidence>
<evidence type="ECO:0000256" key="8">
    <source>
        <dbReference type="RuleBase" id="RU003862"/>
    </source>
</evidence>
<gene>
    <name evidence="9" type="ordered locus">RUM_02520</name>
</gene>
<dbReference type="SUPFAM" id="SSF51730">
    <property type="entry name" value="FAD-linked oxidoreductase"/>
    <property type="match status" value="1"/>
</dbReference>
<dbReference type="Gene3D" id="3.20.20.220">
    <property type="match status" value="1"/>
</dbReference>
<evidence type="ECO:0000313" key="10">
    <source>
        <dbReference type="Proteomes" id="UP000007054"/>
    </source>
</evidence>
<dbReference type="KEGG" id="rch:RUM_02520"/>
<dbReference type="Pfam" id="PF02219">
    <property type="entry name" value="MTHFR"/>
    <property type="match status" value="1"/>
</dbReference>
<dbReference type="EMBL" id="FP929052">
    <property type="protein sequence ID" value="CBL16498.1"/>
    <property type="molecule type" value="Genomic_DNA"/>
</dbReference>
<dbReference type="GeneID" id="83155089"/>
<reference evidence="9 10" key="1">
    <citation type="submission" date="2010-03" db="EMBL/GenBank/DDBJ databases">
        <title>The genome sequence of Ruminococcus sp. 18P13.</title>
        <authorList>
            <consortium name="metaHIT consortium -- http://www.metahit.eu/"/>
            <person name="Pajon A."/>
            <person name="Turner K."/>
            <person name="Parkhill J."/>
            <person name="Bernalier A."/>
        </authorList>
    </citation>
    <scope>NUCLEOTIDE SEQUENCE [LARGE SCALE GENOMIC DNA]</scope>
    <source>
        <strain evidence="10">DSM 18848 / JCM 17042 / 18P13</strain>
    </source>
</reference>
<dbReference type="HOGENOM" id="CLU_025841_0_2_9"/>
<evidence type="ECO:0000256" key="6">
    <source>
        <dbReference type="ARBA" id="ARBA00023002"/>
    </source>
</evidence>
<name>D4LA53_RUMC1</name>
<dbReference type="UniPathway" id="UPA00193"/>
<dbReference type="InterPro" id="IPR029041">
    <property type="entry name" value="FAD-linked_oxidoreductase-like"/>
</dbReference>
<keyword evidence="5 8" id="KW-0274">FAD</keyword>
<dbReference type="Proteomes" id="UP000007054">
    <property type="component" value="Chromosome"/>
</dbReference>
<dbReference type="GO" id="GO:0071949">
    <property type="term" value="F:FAD binding"/>
    <property type="evidence" value="ECO:0007669"/>
    <property type="project" value="TreeGrafter"/>
</dbReference>
<keyword evidence="6 8" id="KW-0560">Oxidoreductase</keyword>
<dbReference type="PANTHER" id="PTHR45754">
    <property type="entry name" value="METHYLENETETRAHYDROFOLATE REDUCTASE"/>
    <property type="match status" value="1"/>
</dbReference>
<dbReference type="RefSeq" id="WP_015557405.1">
    <property type="nucleotide sequence ID" value="NC_021039.1"/>
</dbReference>
<evidence type="ECO:0000256" key="7">
    <source>
        <dbReference type="ARBA" id="ARBA00048628"/>
    </source>
</evidence>
<evidence type="ECO:0000256" key="2">
    <source>
        <dbReference type="ARBA" id="ARBA00004777"/>
    </source>
</evidence>
<dbReference type="GO" id="GO:0005829">
    <property type="term" value="C:cytosol"/>
    <property type="evidence" value="ECO:0007669"/>
    <property type="project" value="TreeGrafter"/>
</dbReference>
<dbReference type="CDD" id="cd00537">
    <property type="entry name" value="MTHFR"/>
    <property type="match status" value="1"/>
</dbReference>
<organism evidence="9 10">
    <name type="scientific">Ruminococcus champanellensis (strain DSM 18848 / JCM 17042 / KCTC 15320 / 18P13)</name>
    <dbReference type="NCBI Taxonomy" id="213810"/>
    <lineage>
        <taxon>Bacteria</taxon>
        <taxon>Bacillati</taxon>
        <taxon>Bacillota</taxon>
        <taxon>Clostridia</taxon>
        <taxon>Eubacteriales</taxon>
        <taxon>Oscillospiraceae</taxon>
        <taxon>Ruminococcus</taxon>
    </lineage>
</organism>
<protein>
    <recommendedName>
        <fullName evidence="8">Methylenetetrahydrofolate reductase</fullName>
    </recommendedName>
</protein>
<evidence type="ECO:0000256" key="3">
    <source>
        <dbReference type="ARBA" id="ARBA00006743"/>
    </source>
</evidence>
<dbReference type="PANTHER" id="PTHR45754:SF3">
    <property type="entry name" value="METHYLENETETRAHYDROFOLATE REDUCTASE (NADPH)"/>
    <property type="match status" value="1"/>
</dbReference>
<accession>D4LA53</accession>
<dbReference type="AlphaFoldDB" id="D4LA53"/>
<comment type="cofactor">
    <cofactor evidence="1 8">
        <name>FAD</name>
        <dbReference type="ChEBI" id="CHEBI:57692"/>
    </cofactor>
</comment>
<keyword evidence="10" id="KW-1185">Reference proteome</keyword>
<evidence type="ECO:0000256" key="5">
    <source>
        <dbReference type="ARBA" id="ARBA00022827"/>
    </source>
</evidence>
<keyword evidence="4 8" id="KW-0285">Flavoprotein</keyword>
<dbReference type="GO" id="GO:0106312">
    <property type="term" value="F:methylenetetrahydrofolate reductase (NADH) activity"/>
    <property type="evidence" value="ECO:0007669"/>
    <property type="project" value="UniProtKB-EC"/>
</dbReference>
<comment type="pathway">
    <text evidence="2 8">One-carbon metabolism; tetrahydrofolate interconversion.</text>
</comment>
<evidence type="ECO:0000256" key="1">
    <source>
        <dbReference type="ARBA" id="ARBA00001974"/>
    </source>
</evidence>
<dbReference type="PATRIC" id="fig|213810.4.peg.106"/>
<proteinExistence type="inferred from homology"/>
<dbReference type="GO" id="GO:0035999">
    <property type="term" value="P:tetrahydrofolate interconversion"/>
    <property type="evidence" value="ECO:0007669"/>
    <property type="project" value="UniProtKB-UniPathway"/>
</dbReference>
<dbReference type="STRING" id="213810.RUM_02520"/>